<feature type="non-terminal residue" evidence="2">
    <location>
        <position position="84"/>
    </location>
</feature>
<feature type="non-terminal residue" evidence="2">
    <location>
        <position position="1"/>
    </location>
</feature>
<reference evidence="2" key="1">
    <citation type="submission" date="2023-10" db="EMBL/GenBank/DDBJ databases">
        <title>Genome assembly of Pristionchus species.</title>
        <authorList>
            <person name="Yoshida K."/>
            <person name="Sommer R.J."/>
        </authorList>
    </citation>
    <scope>NUCLEOTIDE SEQUENCE</scope>
    <source>
        <strain evidence="2">RS5133</strain>
    </source>
</reference>
<keyword evidence="3" id="KW-1185">Reference proteome</keyword>
<feature type="region of interest" description="Disordered" evidence="1">
    <location>
        <begin position="60"/>
        <end position="84"/>
    </location>
</feature>
<evidence type="ECO:0000313" key="2">
    <source>
        <dbReference type="EMBL" id="GMT23157.1"/>
    </source>
</evidence>
<gene>
    <name evidence="2" type="ORF">PFISCL1PPCAC_14454</name>
</gene>
<accession>A0AAV5VZ04</accession>
<organism evidence="2 3">
    <name type="scientific">Pristionchus fissidentatus</name>
    <dbReference type="NCBI Taxonomy" id="1538716"/>
    <lineage>
        <taxon>Eukaryota</taxon>
        <taxon>Metazoa</taxon>
        <taxon>Ecdysozoa</taxon>
        <taxon>Nematoda</taxon>
        <taxon>Chromadorea</taxon>
        <taxon>Rhabditida</taxon>
        <taxon>Rhabditina</taxon>
        <taxon>Diplogasteromorpha</taxon>
        <taxon>Diplogasteroidea</taxon>
        <taxon>Neodiplogasteridae</taxon>
        <taxon>Pristionchus</taxon>
    </lineage>
</organism>
<dbReference type="Proteomes" id="UP001432322">
    <property type="component" value="Unassembled WGS sequence"/>
</dbReference>
<protein>
    <submittedName>
        <fullName evidence="2">Uncharacterized protein</fullName>
    </submittedName>
</protein>
<dbReference type="AlphaFoldDB" id="A0AAV5VZ04"/>
<name>A0AAV5VZ04_9BILA</name>
<proteinExistence type="predicted"/>
<dbReference type="EMBL" id="BTSY01000004">
    <property type="protein sequence ID" value="GMT23157.1"/>
    <property type="molecule type" value="Genomic_DNA"/>
</dbReference>
<comment type="caution">
    <text evidence="2">The sequence shown here is derived from an EMBL/GenBank/DDBJ whole genome shotgun (WGS) entry which is preliminary data.</text>
</comment>
<evidence type="ECO:0000313" key="3">
    <source>
        <dbReference type="Proteomes" id="UP001432322"/>
    </source>
</evidence>
<evidence type="ECO:0000256" key="1">
    <source>
        <dbReference type="SAM" id="MobiDB-lite"/>
    </source>
</evidence>
<sequence>PTLYIAATRRHVHFSISGCGNAIASFSLRSDTCVPRSLVICTCRCPRLRFRSNLPLRTHRTTRRSHSDCVAVTSRAPNPYGQAG</sequence>